<dbReference type="InterPro" id="IPR036324">
    <property type="entry name" value="Mn/Fe_SOD_N_sf"/>
</dbReference>
<feature type="binding site" evidence="7">
    <location>
        <position position="195"/>
    </location>
    <ligand>
        <name>Mn(2+)</name>
        <dbReference type="ChEBI" id="CHEBI:29035"/>
    </ligand>
</feature>
<name>D0PNJ2_9CHLO</name>
<dbReference type="GO" id="GO:0046872">
    <property type="term" value="F:metal ion binding"/>
    <property type="evidence" value="ECO:0007669"/>
    <property type="project" value="UniProtKB-KW"/>
</dbReference>
<dbReference type="PRINTS" id="PR01703">
    <property type="entry name" value="MNSODISMTASE"/>
</dbReference>
<dbReference type="InterPro" id="IPR019831">
    <property type="entry name" value="Mn/Fe_SOD_N"/>
</dbReference>
<evidence type="ECO:0000313" key="11">
    <source>
        <dbReference type="EMBL" id="ABR23159.1"/>
    </source>
</evidence>
<comment type="cofactor">
    <cofactor evidence="1">
        <name>Fe cation</name>
        <dbReference type="ChEBI" id="CHEBI:24875"/>
    </cofactor>
</comment>
<dbReference type="EC" id="1.15.1.1" evidence="8"/>
<dbReference type="InterPro" id="IPR001189">
    <property type="entry name" value="Mn/Fe_SOD"/>
</dbReference>
<proteinExistence type="evidence at transcript level"/>
<evidence type="ECO:0000256" key="7">
    <source>
        <dbReference type="PIRSR" id="PIRSR000349-1"/>
    </source>
</evidence>
<evidence type="ECO:0000256" key="8">
    <source>
        <dbReference type="RuleBase" id="RU000414"/>
    </source>
</evidence>
<feature type="binding site" evidence="7">
    <location>
        <position position="191"/>
    </location>
    <ligand>
        <name>Mn(2+)</name>
        <dbReference type="ChEBI" id="CHEBI:29035"/>
    </ligand>
</feature>
<dbReference type="InterPro" id="IPR019832">
    <property type="entry name" value="Mn/Fe_SOD_C"/>
</dbReference>
<dbReference type="Pfam" id="PF00081">
    <property type="entry name" value="Sod_Fe_N"/>
    <property type="match status" value="1"/>
</dbReference>
<dbReference type="SUPFAM" id="SSF54719">
    <property type="entry name" value="Fe,Mn superoxide dismutase (SOD), C-terminal domain"/>
    <property type="match status" value="1"/>
</dbReference>
<dbReference type="InterPro" id="IPR036314">
    <property type="entry name" value="SOD_C_sf"/>
</dbReference>
<dbReference type="FunFam" id="1.10.287.990:FF:000002">
    <property type="entry name" value="Superoxide dismutase"/>
    <property type="match status" value="1"/>
</dbReference>
<feature type="domain" description="Manganese/iron superoxide dismutase N-terminal" evidence="9">
    <location>
        <begin position="33"/>
        <end position="116"/>
    </location>
</feature>
<dbReference type="PIRSF" id="PIRSF000349">
    <property type="entry name" value="SODismutase"/>
    <property type="match status" value="1"/>
</dbReference>
<evidence type="ECO:0000256" key="5">
    <source>
        <dbReference type="ARBA" id="ARBA00023004"/>
    </source>
</evidence>
<comment type="catalytic activity">
    <reaction evidence="6 8">
        <text>2 superoxide + 2 H(+) = H2O2 + O2</text>
        <dbReference type="Rhea" id="RHEA:20696"/>
        <dbReference type="ChEBI" id="CHEBI:15378"/>
        <dbReference type="ChEBI" id="CHEBI:15379"/>
        <dbReference type="ChEBI" id="CHEBI:16240"/>
        <dbReference type="ChEBI" id="CHEBI:18421"/>
        <dbReference type="EC" id="1.15.1.1"/>
    </reaction>
</comment>
<keyword evidence="4 8" id="KW-0560">Oxidoreductase</keyword>
<feature type="binding site" evidence="7">
    <location>
        <position position="56"/>
    </location>
    <ligand>
        <name>Mn(2+)</name>
        <dbReference type="ChEBI" id="CHEBI:29035"/>
    </ligand>
</feature>
<dbReference type="GO" id="GO:0042644">
    <property type="term" value="C:chloroplast nucleoid"/>
    <property type="evidence" value="ECO:0007669"/>
    <property type="project" value="TreeGrafter"/>
</dbReference>
<evidence type="ECO:0000256" key="4">
    <source>
        <dbReference type="ARBA" id="ARBA00023002"/>
    </source>
</evidence>
<reference evidence="11" key="1">
    <citation type="submission" date="2007-02" db="EMBL/GenBank/DDBJ databases">
        <authorList>
            <person name="Lee T.-M."/>
            <person name="Wu T.-M."/>
        </authorList>
    </citation>
    <scope>NUCLEOTIDE SEQUENCE</scope>
</reference>
<keyword evidence="5" id="KW-0408">Iron</keyword>
<evidence type="ECO:0000256" key="2">
    <source>
        <dbReference type="ARBA" id="ARBA00008714"/>
    </source>
</evidence>
<evidence type="ECO:0000259" key="9">
    <source>
        <dbReference type="Pfam" id="PF00081"/>
    </source>
</evidence>
<comment type="function">
    <text evidence="8">Destroys radicals which are normally produced within the cells and which are toxic to biological systems.</text>
</comment>
<feature type="domain" description="Manganese/iron superoxide dismutase C-terminal" evidence="10">
    <location>
        <begin position="123"/>
        <end position="225"/>
    </location>
</feature>
<keyword evidence="3 7" id="KW-0479">Metal-binding</keyword>
<reference evidence="11" key="2">
    <citation type="journal article" date="2009" name="Aquat. Toxicol.">
        <title>Expression of genes involved in redox homeostasis and antioxidant defense in a marine macroalga Ulva fasciata by excess copper.</title>
        <authorList>
            <person name="Wu T.M."/>
            <person name="Hsu Y.T."/>
            <person name="Sung M.S."/>
            <person name="Hsu Y.T."/>
            <person name="Lee T.M."/>
        </authorList>
    </citation>
    <scope>NUCLEOTIDE SEQUENCE</scope>
</reference>
<evidence type="ECO:0000259" key="10">
    <source>
        <dbReference type="Pfam" id="PF02777"/>
    </source>
</evidence>
<dbReference type="Gene3D" id="3.55.40.20">
    <property type="entry name" value="Iron/manganese superoxide dismutase, C-terminal domain"/>
    <property type="match status" value="1"/>
</dbReference>
<protein>
    <recommendedName>
        <fullName evidence="8">Superoxide dismutase</fullName>
        <ecNumber evidence="8">1.15.1.1</ecNumber>
    </recommendedName>
</protein>
<evidence type="ECO:0000256" key="3">
    <source>
        <dbReference type="ARBA" id="ARBA00022723"/>
    </source>
</evidence>
<dbReference type="InterPro" id="IPR019833">
    <property type="entry name" value="Mn/Fe_SOD_BS"/>
</dbReference>
<evidence type="ECO:0000256" key="6">
    <source>
        <dbReference type="ARBA" id="ARBA00049204"/>
    </source>
</evidence>
<comment type="similarity">
    <text evidence="2 8">Belongs to the iron/manganese superoxide dismutase family.</text>
</comment>
<dbReference type="GO" id="GO:0004784">
    <property type="term" value="F:superoxide dismutase activity"/>
    <property type="evidence" value="ECO:0007669"/>
    <property type="project" value="UniProtKB-EC"/>
</dbReference>
<dbReference type="PROSITE" id="PS00088">
    <property type="entry name" value="SOD_MN"/>
    <property type="match status" value="1"/>
</dbReference>
<dbReference type="Gene3D" id="1.10.287.990">
    <property type="entry name" value="Fe,Mn superoxide dismutase (SOD) domain"/>
    <property type="match status" value="1"/>
</dbReference>
<dbReference type="AlphaFoldDB" id="D0PNJ2"/>
<dbReference type="Pfam" id="PF02777">
    <property type="entry name" value="Sod_Fe_C"/>
    <property type="match status" value="1"/>
</dbReference>
<accession>D0PNJ2</accession>
<organism evidence="11">
    <name type="scientific">Ulva fasciata</name>
    <dbReference type="NCBI Taxonomy" id="111617"/>
    <lineage>
        <taxon>Eukaryota</taxon>
        <taxon>Viridiplantae</taxon>
        <taxon>Chlorophyta</taxon>
        <taxon>core chlorophytes</taxon>
        <taxon>Ulvophyceae</taxon>
        <taxon>OUU clade</taxon>
        <taxon>Ulvales</taxon>
        <taxon>Ulvaceae</taxon>
        <taxon>Ulva</taxon>
    </lineage>
</organism>
<evidence type="ECO:0000256" key="1">
    <source>
        <dbReference type="ARBA" id="ARBA00001962"/>
    </source>
</evidence>
<dbReference type="SUPFAM" id="SSF46609">
    <property type="entry name" value="Fe,Mn superoxide dismutase (SOD), N-terminal domain"/>
    <property type="match status" value="1"/>
</dbReference>
<feature type="binding site" evidence="7">
    <location>
        <position position="108"/>
    </location>
    <ligand>
        <name>Mn(2+)</name>
        <dbReference type="ChEBI" id="CHEBI:29035"/>
    </ligand>
</feature>
<dbReference type="PANTHER" id="PTHR42769:SF3">
    <property type="entry name" value="SUPEROXIDE DISMUTASE [FE] 2, CHLOROPLASTIC"/>
    <property type="match status" value="1"/>
</dbReference>
<dbReference type="PANTHER" id="PTHR42769">
    <property type="entry name" value="SUPEROXIDE DISMUTASE"/>
    <property type="match status" value="1"/>
</dbReference>
<dbReference type="FunFam" id="3.55.40.20:FF:000001">
    <property type="entry name" value="Superoxide dismutase"/>
    <property type="match status" value="1"/>
</dbReference>
<sequence length="231" mass="25433">MARSSFATGQRLQMQARRATAPRQSVVVKAALELKAPPYELDALEPHMSKNTMEFHWGKHHRTYVNNMNKQIEGTELQDKSLEEIIMASWNCGSPTPVFNNAAQIWNHTFFWEGMAPNGGGTPSGALGAAIDAAFGSFDEFKTQFAAAGATQFGSGWAWLVANSDGTVEVLKTPNAVCPMVEGKTAILTMDVWEHAYYLDFQNARPAYINTYMDKLVSWDAVAERYAAATA</sequence>
<dbReference type="EMBL" id="EF437245">
    <property type="protein sequence ID" value="ABR23159.1"/>
    <property type="molecule type" value="mRNA"/>
</dbReference>